<accession>A0A1B7MHD1</accession>
<dbReference type="Proteomes" id="UP000092154">
    <property type="component" value="Unassembled WGS sequence"/>
</dbReference>
<protein>
    <submittedName>
        <fullName evidence="1">Uncharacterized protein</fullName>
    </submittedName>
</protein>
<evidence type="ECO:0000313" key="2">
    <source>
        <dbReference type="Proteomes" id="UP000092154"/>
    </source>
</evidence>
<dbReference type="AlphaFoldDB" id="A0A1B7MHD1"/>
<sequence>TFAHVQLFHPPSPCTTIPLIDCTTMLHVQLFHPPSPCTTIPLIDCTTIFTRPHGINITLLGLSQQKQGRPHLSTLGPSHY</sequence>
<dbReference type="InParanoid" id="A0A1B7MHD1"/>
<gene>
    <name evidence="1" type="ORF">K503DRAFT_777087</name>
</gene>
<reference evidence="1 2" key="1">
    <citation type="submission" date="2016-06" db="EMBL/GenBank/DDBJ databases">
        <title>Comparative genomics of the ectomycorrhizal sister species Rhizopogon vinicolor and Rhizopogon vesiculosus (Basidiomycota: Boletales) reveals a divergence of the mating type B locus.</title>
        <authorList>
            <consortium name="DOE Joint Genome Institute"/>
            <person name="Mujic A.B."/>
            <person name="Kuo A."/>
            <person name="Tritt A."/>
            <person name="Lipzen A."/>
            <person name="Chen C."/>
            <person name="Johnson J."/>
            <person name="Sharma A."/>
            <person name="Barry K."/>
            <person name="Grigoriev I.V."/>
            <person name="Spatafora J.W."/>
        </authorList>
    </citation>
    <scope>NUCLEOTIDE SEQUENCE [LARGE SCALE GENOMIC DNA]</scope>
    <source>
        <strain evidence="1 2">AM-OR11-026</strain>
    </source>
</reference>
<feature type="non-terminal residue" evidence="1">
    <location>
        <position position="1"/>
    </location>
</feature>
<proteinExistence type="predicted"/>
<keyword evidence="2" id="KW-1185">Reference proteome</keyword>
<name>A0A1B7MHD1_9AGAM</name>
<evidence type="ECO:0000313" key="1">
    <source>
        <dbReference type="EMBL" id="OAX32006.1"/>
    </source>
</evidence>
<dbReference type="EMBL" id="KV449157">
    <property type="protein sequence ID" value="OAX32006.1"/>
    <property type="molecule type" value="Genomic_DNA"/>
</dbReference>
<organism evidence="1 2">
    <name type="scientific">Rhizopogon vinicolor AM-OR11-026</name>
    <dbReference type="NCBI Taxonomy" id="1314800"/>
    <lineage>
        <taxon>Eukaryota</taxon>
        <taxon>Fungi</taxon>
        <taxon>Dikarya</taxon>
        <taxon>Basidiomycota</taxon>
        <taxon>Agaricomycotina</taxon>
        <taxon>Agaricomycetes</taxon>
        <taxon>Agaricomycetidae</taxon>
        <taxon>Boletales</taxon>
        <taxon>Suillineae</taxon>
        <taxon>Rhizopogonaceae</taxon>
        <taxon>Rhizopogon</taxon>
    </lineage>
</organism>